<reference evidence="4" key="1">
    <citation type="submission" date="2015-01" db="EMBL/GenBank/DDBJ databases">
        <authorList>
            <person name="Aksoy S."/>
            <person name="Warren W."/>
            <person name="Wilson R.K."/>
        </authorList>
    </citation>
    <scope>NUCLEOTIDE SEQUENCE [LARGE SCALE GENOMIC DNA]</scope>
    <source>
        <strain evidence="4">IAEA</strain>
    </source>
</reference>
<evidence type="ECO:0000313" key="3">
    <source>
        <dbReference type="EnsemblMetazoa" id="GPPI030704-PA"/>
    </source>
</evidence>
<proteinExistence type="predicted"/>
<evidence type="ECO:0000313" key="4">
    <source>
        <dbReference type="Proteomes" id="UP000092460"/>
    </source>
</evidence>
<dbReference type="VEuPathDB" id="VectorBase:GPPI030704"/>
<evidence type="ECO:0000256" key="1">
    <source>
        <dbReference type="SAM" id="MobiDB-lite"/>
    </source>
</evidence>
<dbReference type="AlphaFoldDB" id="A0A1B0BHY6"/>
<feature type="region of interest" description="Disordered" evidence="1">
    <location>
        <begin position="51"/>
        <end position="82"/>
    </location>
</feature>
<protein>
    <submittedName>
        <fullName evidence="3">Uncharacterized protein</fullName>
    </submittedName>
</protein>
<sequence length="82" mass="8037">MKLVYGVRILILIIVLAFSHIRAQGADGAMEQSGQAGAQFGVGAGADGGDGVDKAQSAASAGMNMGSGLSGTFGGPTLPSNR</sequence>
<accession>A0A1B0BHY6</accession>
<name>A0A1B0BHY6_9MUSC</name>
<feature type="chain" id="PRO_5008404883" evidence="2">
    <location>
        <begin position="26"/>
        <end position="82"/>
    </location>
</feature>
<dbReference type="EMBL" id="JXJN01014651">
    <property type="status" value="NOT_ANNOTATED_CDS"/>
    <property type="molecule type" value="Genomic_DNA"/>
</dbReference>
<evidence type="ECO:0000256" key="2">
    <source>
        <dbReference type="SAM" id="SignalP"/>
    </source>
</evidence>
<dbReference type="EnsemblMetazoa" id="GPPI030704-RA">
    <property type="protein sequence ID" value="GPPI030704-PA"/>
    <property type="gene ID" value="GPPI030704"/>
</dbReference>
<feature type="signal peptide" evidence="2">
    <location>
        <begin position="1"/>
        <end position="25"/>
    </location>
</feature>
<keyword evidence="2" id="KW-0732">Signal</keyword>
<dbReference type="Proteomes" id="UP000092460">
    <property type="component" value="Unassembled WGS sequence"/>
</dbReference>
<organism evidence="3 4">
    <name type="scientific">Glossina palpalis gambiensis</name>
    <dbReference type="NCBI Taxonomy" id="67801"/>
    <lineage>
        <taxon>Eukaryota</taxon>
        <taxon>Metazoa</taxon>
        <taxon>Ecdysozoa</taxon>
        <taxon>Arthropoda</taxon>
        <taxon>Hexapoda</taxon>
        <taxon>Insecta</taxon>
        <taxon>Pterygota</taxon>
        <taxon>Neoptera</taxon>
        <taxon>Endopterygota</taxon>
        <taxon>Diptera</taxon>
        <taxon>Brachycera</taxon>
        <taxon>Muscomorpha</taxon>
        <taxon>Hippoboscoidea</taxon>
        <taxon>Glossinidae</taxon>
        <taxon>Glossina</taxon>
    </lineage>
</organism>
<reference evidence="3" key="2">
    <citation type="submission" date="2020-05" db="UniProtKB">
        <authorList>
            <consortium name="EnsemblMetazoa"/>
        </authorList>
    </citation>
    <scope>IDENTIFICATION</scope>
    <source>
        <strain evidence="3">IAEA</strain>
    </source>
</reference>
<keyword evidence="4" id="KW-1185">Reference proteome</keyword>